<dbReference type="RefSeq" id="WP_133956857.1">
    <property type="nucleotide sequence ID" value="NZ_SORI01000004.1"/>
</dbReference>
<dbReference type="Proteomes" id="UP000295066">
    <property type="component" value="Unassembled WGS sequence"/>
</dbReference>
<name>A0A4R8MDB2_9BACT</name>
<comment type="catalytic activity">
    <reaction evidence="5 6">
        <text>N(1)-(5-phospho-beta-D-ribosyl)glycinamide + (6R)-10-formyltetrahydrofolate = N(2)-formyl-N(1)-(5-phospho-beta-D-ribosyl)glycinamide + (6S)-5,6,7,8-tetrahydrofolate + H(+)</text>
        <dbReference type="Rhea" id="RHEA:15053"/>
        <dbReference type="ChEBI" id="CHEBI:15378"/>
        <dbReference type="ChEBI" id="CHEBI:57453"/>
        <dbReference type="ChEBI" id="CHEBI:143788"/>
        <dbReference type="ChEBI" id="CHEBI:147286"/>
        <dbReference type="ChEBI" id="CHEBI:195366"/>
        <dbReference type="EC" id="2.1.2.2"/>
    </reaction>
</comment>
<dbReference type="OrthoDB" id="9806170at2"/>
<dbReference type="InterPro" id="IPR001555">
    <property type="entry name" value="GART_AS"/>
</dbReference>
<dbReference type="PANTHER" id="PTHR43369">
    <property type="entry name" value="PHOSPHORIBOSYLGLYCINAMIDE FORMYLTRANSFERASE"/>
    <property type="match status" value="1"/>
</dbReference>
<dbReference type="InterPro" id="IPR002376">
    <property type="entry name" value="Formyl_transf_N"/>
</dbReference>
<feature type="binding site" evidence="6">
    <location>
        <position position="106"/>
    </location>
    <ligand>
        <name>(6R)-10-formyltetrahydrofolate</name>
        <dbReference type="ChEBI" id="CHEBI:195366"/>
    </ligand>
</feature>
<dbReference type="UniPathway" id="UPA00074">
    <property type="reaction ID" value="UER00126"/>
</dbReference>
<evidence type="ECO:0000259" key="7">
    <source>
        <dbReference type="Pfam" id="PF00551"/>
    </source>
</evidence>
<evidence type="ECO:0000256" key="5">
    <source>
        <dbReference type="ARBA" id="ARBA00047664"/>
    </source>
</evidence>
<dbReference type="PROSITE" id="PS00373">
    <property type="entry name" value="GART"/>
    <property type="match status" value="1"/>
</dbReference>
<dbReference type="GO" id="GO:0004644">
    <property type="term" value="F:phosphoribosylglycinamide formyltransferase activity"/>
    <property type="evidence" value="ECO:0007669"/>
    <property type="project" value="UniProtKB-UniRule"/>
</dbReference>
<keyword evidence="2 6" id="KW-0808">Transferase</keyword>
<evidence type="ECO:0000256" key="4">
    <source>
        <dbReference type="ARBA" id="ARBA00038440"/>
    </source>
</evidence>
<feature type="site" description="Raises pKa of active site His" evidence="6">
    <location>
        <position position="144"/>
    </location>
</feature>
<dbReference type="GO" id="GO:0005829">
    <property type="term" value="C:cytosol"/>
    <property type="evidence" value="ECO:0007669"/>
    <property type="project" value="TreeGrafter"/>
</dbReference>
<proteinExistence type="inferred from homology"/>
<dbReference type="GO" id="GO:0006189">
    <property type="term" value="P:'de novo' IMP biosynthetic process"/>
    <property type="evidence" value="ECO:0007669"/>
    <property type="project" value="UniProtKB-UniRule"/>
</dbReference>
<evidence type="ECO:0000256" key="3">
    <source>
        <dbReference type="ARBA" id="ARBA00022755"/>
    </source>
</evidence>
<dbReference type="InterPro" id="IPR004607">
    <property type="entry name" value="GART"/>
</dbReference>
<dbReference type="SUPFAM" id="SSF53328">
    <property type="entry name" value="Formyltransferase"/>
    <property type="match status" value="1"/>
</dbReference>
<evidence type="ECO:0000313" key="9">
    <source>
        <dbReference type="Proteomes" id="UP000295066"/>
    </source>
</evidence>
<feature type="binding site" evidence="6">
    <location>
        <position position="64"/>
    </location>
    <ligand>
        <name>(6R)-10-formyltetrahydrofolate</name>
        <dbReference type="ChEBI" id="CHEBI:195366"/>
    </ligand>
</feature>
<evidence type="ECO:0000256" key="6">
    <source>
        <dbReference type="HAMAP-Rule" id="MF_01930"/>
    </source>
</evidence>
<keyword evidence="9" id="KW-1185">Reference proteome</keyword>
<evidence type="ECO:0000256" key="2">
    <source>
        <dbReference type="ARBA" id="ARBA00022679"/>
    </source>
</evidence>
<dbReference type="PANTHER" id="PTHR43369:SF2">
    <property type="entry name" value="PHOSPHORIBOSYLGLYCINAMIDE FORMYLTRANSFERASE"/>
    <property type="match status" value="1"/>
</dbReference>
<evidence type="ECO:0000313" key="8">
    <source>
        <dbReference type="EMBL" id="TDY61835.1"/>
    </source>
</evidence>
<feature type="domain" description="Formyl transferase N-terminal" evidence="7">
    <location>
        <begin position="4"/>
        <end position="180"/>
    </location>
</feature>
<comment type="caution">
    <text evidence="8">The sequence shown here is derived from an EMBL/GenBank/DDBJ whole genome shotgun (WGS) entry which is preliminary data.</text>
</comment>
<dbReference type="Pfam" id="PF00551">
    <property type="entry name" value="Formyl_trans_N"/>
    <property type="match status" value="1"/>
</dbReference>
<feature type="binding site" evidence="6">
    <location>
        <begin position="89"/>
        <end position="92"/>
    </location>
    <ligand>
        <name>(6R)-10-formyltetrahydrofolate</name>
        <dbReference type="ChEBI" id="CHEBI:195366"/>
    </ligand>
</feature>
<comment type="similarity">
    <text evidence="4 6">Belongs to the GART family.</text>
</comment>
<dbReference type="Gene3D" id="3.40.50.170">
    <property type="entry name" value="Formyl transferase, N-terminal domain"/>
    <property type="match status" value="1"/>
</dbReference>
<sequence length="194" mass="20963">MTSFAVLISGRGTNMAAIARAVARGKLDARLKFVASDNPGAAGLDIARKMGFPAEMLDYGKEGRRGAEQQLALLCSRNNVEWIVLAGFMRLLSPEFVAARRGRIVNIHPSLLPSFPGRDGIGDAWRYGVKITGVTVHLVDEGVDSGPILAQKAVPVRPCDTLESLEKRIHRAEHGLYWKTLAGLFSGVPASERS</sequence>
<dbReference type="HAMAP" id="MF_01930">
    <property type="entry name" value="PurN"/>
    <property type="match status" value="1"/>
</dbReference>
<dbReference type="EC" id="2.1.2.2" evidence="6"/>
<reference evidence="8 9" key="1">
    <citation type="submission" date="2019-03" db="EMBL/GenBank/DDBJ databases">
        <title>Genomic Encyclopedia of Type Strains, Phase IV (KMG-IV): sequencing the most valuable type-strain genomes for metagenomic binning, comparative biology and taxonomic classification.</title>
        <authorList>
            <person name="Goeker M."/>
        </authorList>
    </citation>
    <scope>NUCLEOTIDE SEQUENCE [LARGE SCALE GENOMIC DNA]</scope>
    <source>
        <strain evidence="8 9">DSM 25964</strain>
    </source>
</reference>
<feature type="active site" description="Proton donor" evidence="6">
    <location>
        <position position="108"/>
    </location>
</feature>
<comment type="function">
    <text evidence="6">Catalyzes the transfer of a formyl group from 10-formyltetrahydrofolate to 5-phospho-ribosyl-glycinamide (GAR), producing 5-phospho-ribosyl-N-formylglycinamide (FGAR) and tetrahydrofolate.</text>
</comment>
<dbReference type="EMBL" id="SORI01000004">
    <property type="protein sequence ID" value="TDY61835.1"/>
    <property type="molecule type" value="Genomic_DNA"/>
</dbReference>
<accession>A0A4R8MDB2</accession>
<gene>
    <name evidence="6" type="primary">purN</name>
    <name evidence="8" type="ORF">C8D99_10475</name>
</gene>
<evidence type="ECO:0000256" key="1">
    <source>
        <dbReference type="ARBA" id="ARBA00005054"/>
    </source>
</evidence>
<comment type="pathway">
    <text evidence="1 6">Purine metabolism; IMP biosynthesis via de novo pathway; N(2)-formyl-N(1)-(5-phospho-D-ribosyl)glycinamide from N(1)-(5-phospho-D-ribosyl)glycinamide (10-formyl THF route): step 1/1.</text>
</comment>
<dbReference type="CDD" id="cd08645">
    <property type="entry name" value="FMT_core_GART"/>
    <property type="match status" value="1"/>
</dbReference>
<organism evidence="8 9">
    <name type="scientific">Aminivibrio pyruvatiphilus</name>
    <dbReference type="NCBI Taxonomy" id="1005740"/>
    <lineage>
        <taxon>Bacteria</taxon>
        <taxon>Thermotogati</taxon>
        <taxon>Synergistota</taxon>
        <taxon>Synergistia</taxon>
        <taxon>Synergistales</taxon>
        <taxon>Aminobacteriaceae</taxon>
        <taxon>Aminivibrio</taxon>
    </lineage>
</organism>
<dbReference type="NCBIfam" id="TIGR00639">
    <property type="entry name" value="PurN"/>
    <property type="match status" value="1"/>
</dbReference>
<protein>
    <recommendedName>
        <fullName evidence="6">Phosphoribosylglycinamide formyltransferase</fullName>
        <ecNumber evidence="6">2.1.2.2</ecNumber>
    </recommendedName>
    <alternativeName>
        <fullName evidence="6">5'-phosphoribosylglycinamide transformylase</fullName>
    </alternativeName>
    <alternativeName>
        <fullName evidence="6">GAR transformylase</fullName>
        <shortName evidence="6">GART</shortName>
    </alternativeName>
</protein>
<feature type="binding site" evidence="6">
    <location>
        <begin position="12"/>
        <end position="14"/>
    </location>
    <ligand>
        <name>N(1)-(5-phospho-beta-D-ribosyl)glycinamide</name>
        <dbReference type="ChEBI" id="CHEBI:143788"/>
    </ligand>
</feature>
<keyword evidence="3 6" id="KW-0658">Purine biosynthesis</keyword>
<dbReference type="AlphaFoldDB" id="A0A4R8MDB2"/>
<dbReference type="InterPro" id="IPR036477">
    <property type="entry name" value="Formyl_transf_N_sf"/>
</dbReference>